<feature type="region of interest" description="Disordered" evidence="1">
    <location>
        <begin position="1"/>
        <end position="39"/>
    </location>
</feature>
<comment type="caution">
    <text evidence="2">The sequence shown here is derived from an EMBL/GenBank/DDBJ whole genome shotgun (WGS) entry which is preliminary data.</text>
</comment>
<proteinExistence type="predicted"/>
<accession>A0A371IIJ9</accession>
<feature type="compositionally biased region" description="Polar residues" evidence="1">
    <location>
        <begin position="1"/>
        <end position="17"/>
    </location>
</feature>
<gene>
    <name evidence="2" type="ORF">CR513_00031</name>
</gene>
<sequence length="335" mass="39054">MRLNSHSYQERSNSCGSTREDQDARTIPRSTPKKQKTKRKWCATNVRNQDISNLNKPFIKNKKSLMTTWENLDLSLLEDEDEEANLCIMADTTYENKDDGVPINNFFQIYQLFLLDTKNYIKKFQNYLKFGRRSYDCRECLKGLKKIWVPKTIIIPIAYVFNNRKKIPVDSGSNSNNLNNLDPEIDRTLHRLRKIQKIDIGSSDSFNSISDFVHNSFATNFEFPDCSNISFFIKSKHNYVENKSKELEYKENQDQTLKELAMSNVVYQPWCIQYSPPQALKEFHVVCSKMRPKGLVTPTAGSFPHLGDMKSMFLEKFFLASKTATIWKKICGIRQ</sequence>
<dbReference type="Proteomes" id="UP000257109">
    <property type="component" value="Unassembled WGS sequence"/>
</dbReference>
<name>A0A371IIJ9_MUCPR</name>
<evidence type="ECO:0000313" key="3">
    <source>
        <dbReference type="Proteomes" id="UP000257109"/>
    </source>
</evidence>
<organism evidence="2 3">
    <name type="scientific">Mucuna pruriens</name>
    <name type="common">Velvet bean</name>
    <name type="synonym">Dolichos pruriens</name>
    <dbReference type="NCBI Taxonomy" id="157652"/>
    <lineage>
        <taxon>Eukaryota</taxon>
        <taxon>Viridiplantae</taxon>
        <taxon>Streptophyta</taxon>
        <taxon>Embryophyta</taxon>
        <taxon>Tracheophyta</taxon>
        <taxon>Spermatophyta</taxon>
        <taxon>Magnoliopsida</taxon>
        <taxon>eudicotyledons</taxon>
        <taxon>Gunneridae</taxon>
        <taxon>Pentapetalae</taxon>
        <taxon>rosids</taxon>
        <taxon>fabids</taxon>
        <taxon>Fabales</taxon>
        <taxon>Fabaceae</taxon>
        <taxon>Papilionoideae</taxon>
        <taxon>50 kb inversion clade</taxon>
        <taxon>NPAAA clade</taxon>
        <taxon>indigoferoid/millettioid clade</taxon>
        <taxon>Phaseoleae</taxon>
        <taxon>Mucuna</taxon>
    </lineage>
</organism>
<reference evidence="2" key="1">
    <citation type="submission" date="2018-05" db="EMBL/GenBank/DDBJ databases">
        <title>Draft genome of Mucuna pruriens seed.</title>
        <authorList>
            <person name="Nnadi N.E."/>
            <person name="Vos R."/>
            <person name="Hasami M.H."/>
            <person name="Devisetty U.K."/>
            <person name="Aguiy J.C."/>
        </authorList>
    </citation>
    <scope>NUCLEOTIDE SEQUENCE [LARGE SCALE GENOMIC DNA]</scope>
    <source>
        <strain evidence="2">JCA_2017</strain>
    </source>
</reference>
<dbReference type="AlphaFoldDB" id="A0A371IIJ9"/>
<protein>
    <submittedName>
        <fullName evidence="2">Uncharacterized protein</fullName>
    </submittedName>
</protein>
<dbReference type="EMBL" id="QJKJ01000007">
    <property type="protein sequence ID" value="RDY14825.1"/>
    <property type="molecule type" value="Genomic_DNA"/>
</dbReference>
<evidence type="ECO:0000256" key="1">
    <source>
        <dbReference type="SAM" id="MobiDB-lite"/>
    </source>
</evidence>
<evidence type="ECO:0000313" key="2">
    <source>
        <dbReference type="EMBL" id="RDY14825.1"/>
    </source>
</evidence>
<feature type="non-terminal residue" evidence="2">
    <location>
        <position position="1"/>
    </location>
</feature>
<keyword evidence="3" id="KW-1185">Reference proteome</keyword>